<evidence type="ECO:0000313" key="2">
    <source>
        <dbReference type="Proteomes" id="UP000800038"/>
    </source>
</evidence>
<dbReference type="EMBL" id="ML976001">
    <property type="protein sequence ID" value="KAF1946843.1"/>
    <property type="molecule type" value="Genomic_DNA"/>
</dbReference>
<gene>
    <name evidence="1" type="ORF">EJ02DRAFT_393229</name>
</gene>
<name>A0A6A5T2M5_9PLEO</name>
<sequence length="195" mass="21550">MSSPESDNDADRIRQSLMTLSAAVREMTPIGAKPIPATPDRFNFLARPSSSSCCRICALPGHQSPNITKAAFCRLALLSLVGFWEDIAAHVSFLYEHSERFQKAVQKNEPTYEMRLHDSGPPLKGGGIEEVLTERLTRNWVKFLAHVARIRAKVNVVLGEAEVTGLERVVKGLSGFLLDGLTLTDLYERSVAKEV</sequence>
<evidence type="ECO:0000313" key="1">
    <source>
        <dbReference type="EMBL" id="KAF1946843.1"/>
    </source>
</evidence>
<keyword evidence="2" id="KW-1185">Reference proteome</keyword>
<dbReference type="Proteomes" id="UP000800038">
    <property type="component" value="Unassembled WGS sequence"/>
</dbReference>
<organism evidence="1 2">
    <name type="scientific">Clathrospora elynae</name>
    <dbReference type="NCBI Taxonomy" id="706981"/>
    <lineage>
        <taxon>Eukaryota</taxon>
        <taxon>Fungi</taxon>
        <taxon>Dikarya</taxon>
        <taxon>Ascomycota</taxon>
        <taxon>Pezizomycotina</taxon>
        <taxon>Dothideomycetes</taxon>
        <taxon>Pleosporomycetidae</taxon>
        <taxon>Pleosporales</taxon>
        <taxon>Diademaceae</taxon>
        <taxon>Clathrospora</taxon>
    </lineage>
</organism>
<reference evidence="1" key="1">
    <citation type="journal article" date="2020" name="Stud. Mycol.">
        <title>101 Dothideomycetes genomes: a test case for predicting lifestyles and emergence of pathogens.</title>
        <authorList>
            <person name="Haridas S."/>
            <person name="Albert R."/>
            <person name="Binder M."/>
            <person name="Bloem J."/>
            <person name="Labutti K."/>
            <person name="Salamov A."/>
            <person name="Andreopoulos B."/>
            <person name="Baker S."/>
            <person name="Barry K."/>
            <person name="Bills G."/>
            <person name="Bluhm B."/>
            <person name="Cannon C."/>
            <person name="Castanera R."/>
            <person name="Culley D."/>
            <person name="Daum C."/>
            <person name="Ezra D."/>
            <person name="Gonzalez J."/>
            <person name="Henrissat B."/>
            <person name="Kuo A."/>
            <person name="Liang C."/>
            <person name="Lipzen A."/>
            <person name="Lutzoni F."/>
            <person name="Magnuson J."/>
            <person name="Mondo S."/>
            <person name="Nolan M."/>
            <person name="Ohm R."/>
            <person name="Pangilinan J."/>
            <person name="Park H.-J."/>
            <person name="Ramirez L."/>
            <person name="Alfaro M."/>
            <person name="Sun H."/>
            <person name="Tritt A."/>
            <person name="Yoshinaga Y."/>
            <person name="Zwiers L.-H."/>
            <person name="Turgeon B."/>
            <person name="Goodwin S."/>
            <person name="Spatafora J."/>
            <person name="Crous P."/>
            <person name="Grigoriev I."/>
        </authorList>
    </citation>
    <scope>NUCLEOTIDE SEQUENCE</scope>
    <source>
        <strain evidence="1">CBS 161.51</strain>
    </source>
</reference>
<protein>
    <submittedName>
        <fullName evidence="1">Uncharacterized protein</fullName>
    </submittedName>
</protein>
<dbReference type="OrthoDB" id="3660784at2759"/>
<accession>A0A6A5T2M5</accession>
<proteinExistence type="predicted"/>
<dbReference type="AlphaFoldDB" id="A0A6A5T2M5"/>